<feature type="domain" description="Solute-binding protein family 3/N-terminal" evidence="2">
    <location>
        <begin position="76"/>
        <end position="296"/>
    </location>
</feature>
<comment type="similarity">
    <text evidence="1">Belongs to the bacterial solute-binding protein SsuA/TauA family.</text>
</comment>
<evidence type="ECO:0000313" key="3">
    <source>
        <dbReference type="EMBL" id="PQP23381.1"/>
    </source>
</evidence>
<protein>
    <recommendedName>
        <fullName evidence="2">Solute-binding protein family 3/N-terminal domain-containing protein</fullName>
    </recommendedName>
</protein>
<dbReference type="SUPFAM" id="SSF53850">
    <property type="entry name" value="Periplasmic binding protein-like II"/>
    <property type="match status" value="1"/>
</dbReference>
<dbReference type="Proteomes" id="UP000239290">
    <property type="component" value="Unassembled WGS sequence"/>
</dbReference>
<evidence type="ECO:0000313" key="4">
    <source>
        <dbReference type="Proteomes" id="UP000239290"/>
    </source>
</evidence>
<proteinExistence type="inferred from homology"/>
<evidence type="ECO:0000259" key="2">
    <source>
        <dbReference type="SMART" id="SM00062"/>
    </source>
</evidence>
<gene>
    <name evidence="3" type="ORF">C5613_18650</name>
</gene>
<dbReference type="AlphaFoldDB" id="A0A2S8J8J0"/>
<dbReference type="InterPro" id="IPR015168">
    <property type="entry name" value="SsuA/THI5"/>
</dbReference>
<accession>A0A2S8J8J0</accession>
<dbReference type="Gene3D" id="3.40.190.10">
    <property type="entry name" value="Periplasmic binding protein-like II"/>
    <property type="match status" value="2"/>
</dbReference>
<organism evidence="3 4">
    <name type="scientific">Rhodococcus opacus</name>
    <name type="common">Nocardia opaca</name>
    <dbReference type="NCBI Taxonomy" id="37919"/>
    <lineage>
        <taxon>Bacteria</taxon>
        <taxon>Bacillati</taxon>
        <taxon>Actinomycetota</taxon>
        <taxon>Actinomycetes</taxon>
        <taxon>Mycobacteriales</taxon>
        <taxon>Nocardiaceae</taxon>
        <taxon>Rhodococcus</taxon>
    </lineage>
</organism>
<dbReference type="InterPro" id="IPR001638">
    <property type="entry name" value="Solute-binding_3/MltF_N"/>
</dbReference>
<evidence type="ECO:0000256" key="1">
    <source>
        <dbReference type="ARBA" id="ARBA00010742"/>
    </source>
</evidence>
<dbReference type="SMART" id="SM00062">
    <property type="entry name" value="PBPb"/>
    <property type="match status" value="1"/>
</dbReference>
<sequence length="364" mass="38532">MTSRSDLTARCRVGYEFWCPPGSPQWRTLASVSELKDGAIYVKSKYLLAGLLATALALPLAACGSGDSGGDGSSTPITLTISEAGEGTKSLTEAAGVFKDAGYKVEWAHFDTGPAMLAAIASGNVDLSYVGGLPPIVSAASGLDFRVVAGVVPVHPELGGHNLLVEKDSGIDSLEELRGKTIGVPKSTSPHAFVVRLLNRSDIDLQDVKFAYLEPTQLGAALFSGRIDAAAAWEVNAAPIRGRGAKVLATDEGPDFPRSAFMATSVKDLDDPARRAAVTDAIERTANAHEWALTHEKEHAEAVAKDSGIPLDEAQVQIKGKQLTYGPITSNDIRLNQETADMFFQIGEIPMKVDFNSVVDNILN</sequence>
<dbReference type="PANTHER" id="PTHR30024">
    <property type="entry name" value="ALIPHATIC SULFONATES-BINDING PROTEIN-RELATED"/>
    <property type="match status" value="1"/>
</dbReference>
<dbReference type="EMBL" id="PUIO01000021">
    <property type="protein sequence ID" value="PQP23381.1"/>
    <property type="molecule type" value="Genomic_DNA"/>
</dbReference>
<dbReference type="Pfam" id="PF09084">
    <property type="entry name" value="NMT1"/>
    <property type="match status" value="1"/>
</dbReference>
<dbReference type="PANTHER" id="PTHR30024:SF48">
    <property type="entry name" value="ABC TRANSPORTER SUBSTRATE-BINDING PROTEIN"/>
    <property type="match status" value="1"/>
</dbReference>
<comment type="caution">
    <text evidence="3">The sequence shown here is derived from an EMBL/GenBank/DDBJ whole genome shotgun (WGS) entry which is preliminary data.</text>
</comment>
<reference evidence="4" key="1">
    <citation type="submission" date="2018-02" db="EMBL/GenBank/DDBJ databases">
        <title>Draft genome sequencing of Rhodococcus opacus KU647198.</title>
        <authorList>
            <person name="Zheng B.-X."/>
        </authorList>
    </citation>
    <scope>NUCLEOTIDE SEQUENCE [LARGE SCALE GENOMIC DNA]</scope>
    <source>
        <strain evidence="4">04-OD7</strain>
    </source>
</reference>
<name>A0A2S8J8J0_RHOOP</name>